<feature type="compositionally biased region" description="Low complexity" evidence="1">
    <location>
        <begin position="217"/>
        <end position="243"/>
    </location>
</feature>
<dbReference type="PANTHER" id="PTHR24023">
    <property type="entry name" value="COLLAGEN ALPHA"/>
    <property type="match status" value="1"/>
</dbReference>
<organism evidence="2">
    <name type="scientific">freshwater metagenome</name>
    <dbReference type="NCBI Taxonomy" id="449393"/>
    <lineage>
        <taxon>unclassified sequences</taxon>
        <taxon>metagenomes</taxon>
        <taxon>ecological metagenomes</taxon>
    </lineage>
</organism>
<evidence type="ECO:0000256" key="1">
    <source>
        <dbReference type="SAM" id="MobiDB-lite"/>
    </source>
</evidence>
<feature type="region of interest" description="Disordered" evidence="1">
    <location>
        <begin position="1"/>
        <end position="26"/>
    </location>
</feature>
<feature type="region of interest" description="Disordered" evidence="1">
    <location>
        <begin position="58"/>
        <end position="91"/>
    </location>
</feature>
<dbReference type="GO" id="GO:0031012">
    <property type="term" value="C:extracellular matrix"/>
    <property type="evidence" value="ECO:0007669"/>
    <property type="project" value="TreeGrafter"/>
</dbReference>
<reference evidence="2" key="1">
    <citation type="submission" date="2020-05" db="EMBL/GenBank/DDBJ databases">
        <authorList>
            <person name="Chiriac C."/>
            <person name="Salcher M."/>
            <person name="Ghai R."/>
            <person name="Kavagutti S V."/>
        </authorList>
    </citation>
    <scope>NUCLEOTIDE SEQUENCE</scope>
</reference>
<gene>
    <name evidence="2" type="ORF">UFOPK3564_00325</name>
</gene>
<sequence length="275" mass="27209">MDNDELIQKGLEDRASPSPLRPRPRASRPIDTVQFALIVGLAVWVFLLSQGNGETASQAETTAQSAQGQATANESRVKDAGTKARDAEKTAGVARRQVIRLTERIYGKGSPGARGESGDAGNEGRVGPAPSRADIAAAVTAYCETFACRGPAGPAGAEGPLGPPGPFGPAGLPATDQQVAQAIASYCALRDQCRGGQGPKGDTGEKGDAGEKGDTGDTGPAGPPGADGAPGSPGAPGANPTDEQIAAAVAAYCAANGCGTPAAGPTPTPDASTTP</sequence>
<feature type="compositionally biased region" description="Basic and acidic residues" evidence="1">
    <location>
        <begin position="202"/>
        <end position="215"/>
    </location>
</feature>
<dbReference type="EMBL" id="CAFBMK010000010">
    <property type="protein sequence ID" value="CAB4896402.1"/>
    <property type="molecule type" value="Genomic_DNA"/>
</dbReference>
<evidence type="ECO:0000313" key="2">
    <source>
        <dbReference type="EMBL" id="CAB4896402.1"/>
    </source>
</evidence>
<dbReference type="InterPro" id="IPR008160">
    <property type="entry name" value="Collagen"/>
</dbReference>
<dbReference type="GO" id="GO:0005615">
    <property type="term" value="C:extracellular space"/>
    <property type="evidence" value="ECO:0007669"/>
    <property type="project" value="TreeGrafter"/>
</dbReference>
<dbReference type="AlphaFoldDB" id="A0A6J7FLA3"/>
<feature type="compositionally biased region" description="Low complexity" evidence="1">
    <location>
        <begin position="58"/>
        <end position="72"/>
    </location>
</feature>
<protein>
    <submittedName>
        <fullName evidence="2">Unannotated protein</fullName>
    </submittedName>
</protein>
<dbReference type="PANTHER" id="PTHR24023:SF1082">
    <property type="entry name" value="COLLAGEN TRIPLE HELIX REPEAT"/>
    <property type="match status" value="1"/>
</dbReference>
<dbReference type="GO" id="GO:0030020">
    <property type="term" value="F:extracellular matrix structural constituent conferring tensile strength"/>
    <property type="evidence" value="ECO:0007669"/>
    <property type="project" value="TreeGrafter"/>
</dbReference>
<dbReference type="GO" id="GO:0030198">
    <property type="term" value="P:extracellular matrix organization"/>
    <property type="evidence" value="ECO:0007669"/>
    <property type="project" value="TreeGrafter"/>
</dbReference>
<feature type="region of interest" description="Disordered" evidence="1">
    <location>
        <begin position="193"/>
        <end position="243"/>
    </location>
</feature>
<feature type="region of interest" description="Disordered" evidence="1">
    <location>
        <begin position="106"/>
        <end position="129"/>
    </location>
</feature>
<dbReference type="InterPro" id="IPR050149">
    <property type="entry name" value="Collagen_superfamily"/>
</dbReference>
<proteinExistence type="predicted"/>
<name>A0A6J7FLA3_9ZZZZ</name>
<dbReference type="Pfam" id="PF01391">
    <property type="entry name" value="Collagen"/>
    <property type="match status" value="1"/>
</dbReference>
<feature type="compositionally biased region" description="Basic and acidic residues" evidence="1">
    <location>
        <begin position="75"/>
        <end position="89"/>
    </location>
</feature>
<feature type="compositionally biased region" description="Basic and acidic residues" evidence="1">
    <location>
        <begin position="1"/>
        <end position="15"/>
    </location>
</feature>
<accession>A0A6J7FLA3</accession>